<gene>
    <name evidence="1" type="ORF">GXP70_12430</name>
</gene>
<dbReference type="AlphaFoldDB" id="A0A6C0FV34"/>
<organism evidence="1 2">
    <name type="scientific">Paenibacillus lycopersici</name>
    <dbReference type="NCBI Taxonomy" id="2704462"/>
    <lineage>
        <taxon>Bacteria</taxon>
        <taxon>Bacillati</taxon>
        <taxon>Bacillota</taxon>
        <taxon>Bacilli</taxon>
        <taxon>Bacillales</taxon>
        <taxon>Paenibacillaceae</taxon>
        <taxon>Paenibacillus</taxon>
    </lineage>
</organism>
<dbReference type="RefSeq" id="WP_162357059.1">
    <property type="nucleotide sequence ID" value="NZ_CP048209.1"/>
</dbReference>
<evidence type="ECO:0000313" key="1">
    <source>
        <dbReference type="EMBL" id="QHT60667.1"/>
    </source>
</evidence>
<keyword evidence="2" id="KW-1185">Reference proteome</keyword>
<name>A0A6C0FV34_9BACL</name>
<accession>A0A6C0FV34</accession>
<dbReference type="Proteomes" id="UP000476064">
    <property type="component" value="Chromosome"/>
</dbReference>
<evidence type="ECO:0000313" key="2">
    <source>
        <dbReference type="Proteomes" id="UP000476064"/>
    </source>
</evidence>
<dbReference type="KEGG" id="plyc:GXP70_12430"/>
<reference evidence="1 2" key="1">
    <citation type="submission" date="2020-01" db="EMBL/GenBank/DDBJ databases">
        <title>Paenibacillus sp. nov., isolated from tomato rhizosphere.</title>
        <authorList>
            <person name="Weon H.-Y."/>
            <person name="Lee S.A."/>
        </authorList>
    </citation>
    <scope>NUCLEOTIDE SEQUENCE [LARGE SCALE GENOMIC DNA]</scope>
    <source>
        <strain evidence="1 2">12200R-189</strain>
    </source>
</reference>
<protein>
    <submittedName>
        <fullName evidence="1">Uncharacterized protein</fullName>
    </submittedName>
</protein>
<sequence length="135" mass="14971">MARDPQPVDLMSRNIQLGVQFYENAFAIRDTNNYRPNLDLSAFQRFQIWAFNSMDQDVSVTLQKIDLGAPQNIYQWNGTAWAGAQTTVPKGSIYYLLNTALPCLDRAFESLALRLSASVAPTSGSITIKVVGVPN</sequence>
<proteinExistence type="predicted"/>
<dbReference type="EMBL" id="CP048209">
    <property type="protein sequence ID" value="QHT60667.1"/>
    <property type="molecule type" value="Genomic_DNA"/>
</dbReference>